<dbReference type="Gene3D" id="3.90.1180.10">
    <property type="entry name" value="Ribosomal protein L13"/>
    <property type="match status" value="1"/>
</dbReference>
<dbReference type="FunFam" id="3.90.1180.10:FF:000001">
    <property type="entry name" value="50S ribosomal protein L13"/>
    <property type="match status" value="1"/>
</dbReference>
<comment type="function">
    <text evidence="5">This protein is one of the early assembly proteins of the 50S ribosomal subunit, although it is not seen to bind rRNA by itself. It is important during the early stages of 50S assembly.</text>
</comment>
<dbReference type="InterPro" id="IPR005822">
    <property type="entry name" value="Ribosomal_uL13"/>
</dbReference>
<proteinExistence type="inferred from homology"/>
<reference evidence="7 8" key="1">
    <citation type="submission" date="2018-08" db="EMBL/GenBank/DDBJ databases">
        <title>Comparative genomics of wild bee and flower associated Lactobacillus reveals potential adaptation to the bee host.</title>
        <authorList>
            <person name="Vuong H.Q."/>
            <person name="Mcfrederick Q.S."/>
        </authorList>
    </citation>
    <scope>NUCLEOTIDE SEQUENCE</scope>
    <source>
        <strain evidence="6 8">HV_13</strain>
        <strain evidence="7">HV_63</strain>
    </source>
</reference>
<evidence type="ECO:0000256" key="4">
    <source>
        <dbReference type="ARBA" id="ARBA00035201"/>
    </source>
</evidence>
<evidence type="ECO:0000313" key="9">
    <source>
        <dbReference type="Proteomes" id="UP000784700"/>
    </source>
</evidence>
<dbReference type="EMBL" id="QUAV01000003">
    <property type="protein sequence ID" value="TPR24746.1"/>
    <property type="molecule type" value="Genomic_DNA"/>
</dbReference>
<dbReference type="PANTHER" id="PTHR11545">
    <property type="entry name" value="RIBOSOMAL PROTEIN L13"/>
    <property type="match status" value="1"/>
</dbReference>
<dbReference type="GO" id="GO:0006412">
    <property type="term" value="P:translation"/>
    <property type="evidence" value="ECO:0007669"/>
    <property type="project" value="UniProtKB-UniRule"/>
</dbReference>
<dbReference type="SUPFAM" id="SSF52161">
    <property type="entry name" value="Ribosomal protein L13"/>
    <property type="match status" value="1"/>
</dbReference>
<dbReference type="CDD" id="cd00392">
    <property type="entry name" value="Ribosomal_L13"/>
    <property type="match status" value="1"/>
</dbReference>
<gene>
    <name evidence="5" type="primary">rplM</name>
    <name evidence="6" type="ORF">DY114_05605</name>
    <name evidence="7" type="ORF">DY130_00235</name>
</gene>
<dbReference type="OrthoDB" id="9801330at2"/>
<dbReference type="HAMAP" id="MF_01366">
    <property type="entry name" value="Ribosomal_uL13"/>
    <property type="match status" value="1"/>
</dbReference>
<dbReference type="EMBL" id="QUBG01000001">
    <property type="protein sequence ID" value="TPR45982.1"/>
    <property type="molecule type" value="Genomic_DNA"/>
</dbReference>
<dbReference type="GO" id="GO:0003729">
    <property type="term" value="F:mRNA binding"/>
    <property type="evidence" value="ECO:0007669"/>
    <property type="project" value="TreeGrafter"/>
</dbReference>
<evidence type="ECO:0000256" key="2">
    <source>
        <dbReference type="ARBA" id="ARBA00022980"/>
    </source>
</evidence>
<organism evidence="7 9">
    <name type="scientific">Apilactobacillus micheneri</name>
    <dbReference type="NCBI Taxonomy" id="1899430"/>
    <lineage>
        <taxon>Bacteria</taxon>
        <taxon>Bacillati</taxon>
        <taxon>Bacillota</taxon>
        <taxon>Bacilli</taxon>
        <taxon>Lactobacillales</taxon>
        <taxon>Lactobacillaceae</taxon>
        <taxon>Apilactobacillus</taxon>
    </lineage>
</organism>
<evidence type="ECO:0000256" key="5">
    <source>
        <dbReference type="HAMAP-Rule" id="MF_01366"/>
    </source>
</evidence>
<dbReference type="GO" id="GO:0003735">
    <property type="term" value="F:structural constituent of ribosome"/>
    <property type="evidence" value="ECO:0007669"/>
    <property type="project" value="InterPro"/>
</dbReference>
<accession>A0A9Q8IPR4</accession>
<dbReference type="AlphaFoldDB" id="A0A9Q8IPR4"/>
<dbReference type="GO" id="GO:0022625">
    <property type="term" value="C:cytosolic large ribosomal subunit"/>
    <property type="evidence" value="ECO:0007669"/>
    <property type="project" value="TreeGrafter"/>
</dbReference>
<sequence>MSYGIVCPTISPGNLYWCRTNTETWRNIKVRTTYMAKPGEVERKWYIIDATDISLGRLTSTVASILRGKNKPTFTPNVDTGDHVIVINASKVALTGRKASRKVYSHHTGYLGGLKQKTAGQMLEDTPEKLIETSVKGMMPDGSLAHKQLLHLHVHADGNHGHEAQNPEVLDINNLI</sequence>
<dbReference type="Proteomes" id="UP000777560">
    <property type="component" value="Unassembled WGS sequence"/>
</dbReference>
<evidence type="ECO:0000256" key="1">
    <source>
        <dbReference type="ARBA" id="ARBA00006227"/>
    </source>
</evidence>
<protein>
    <recommendedName>
        <fullName evidence="4 5">Large ribosomal subunit protein uL13</fullName>
    </recommendedName>
</protein>
<evidence type="ECO:0000256" key="3">
    <source>
        <dbReference type="ARBA" id="ARBA00023274"/>
    </source>
</evidence>
<comment type="subunit">
    <text evidence="5">Part of the 50S ribosomal subunit.</text>
</comment>
<dbReference type="InterPro" id="IPR036899">
    <property type="entry name" value="Ribosomal_uL13_sf"/>
</dbReference>
<name>A0A9Q8IPR4_9LACO</name>
<dbReference type="NCBIfam" id="TIGR01066">
    <property type="entry name" value="rplM_bact"/>
    <property type="match status" value="1"/>
</dbReference>
<dbReference type="PANTHER" id="PTHR11545:SF2">
    <property type="entry name" value="LARGE RIBOSOMAL SUBUNIT PROTEIN UL13M"/>
    <property type="match status" value="1"/>
</dbReference>
<evidence type="ECO:0000313" key="7">
    <source>
        <dbReference type="EMBL" id="TPR45982.1"/>
    </source>
</evidence>
<evidence type="ECO:0000313" key="6">
    <source>
        <dbReference type="EMBL" id="TPR24746.1"/>
    </source>
</evidence>
<dbReference type="Pfam" id="PF00572">
    <property type="entry name" value="Ribosomal_L13"/>
    <property type="match status" value="1"/>
</dbReference>
<comment type="caution">
    <text evidence="7">The sequence shown here is derived from an EMBL/GenBank/DDBJ whole genome shotgun (WGS) entry which is preliminary data.</text>
</comment>
<comment type="similarity">
    <text evidence="1 5">Belongs to the universal ribosomal protein uL13 family.</text>
</comment>
<keyword evidence="8" id="KW-1185">Reference proteome</keyword>
<evidence type="ECO:0000313" key="8">
    <source>
        <dbReference type="Proteomes" id="UP000777560"/>
    </source>
</evidence>
<keyword evidence="2 5" id="KW-0689">Ribosomal protein</keyword>
<dbReference type="InterPro" id="IPR005823">
    <property type="entry name" value="Ribosomal_uL13_bac-type"/>
</dbReference>
<keyword evidence="3 5" id="KW-0687">Ribonucleoprotein</keyword>
<dbReference type="GO" id="GO:0017148">
    <property type="term" value="P:negative regulation of translation"/>
    <property type="evidence" value="ECO:0007669"/>
    <property type="project" value="TreeGrafter"/>
</dbReference>
<dbReference type="Proteomes" id="UP000784700">
    <property type="component" value="Unassembled WGS sequence"/>
</dbReference>